<dbReference type="RefSeq" id="WP_184474331.1">
    <property type="nucleotide sequence ID" value="NZ_JACHOV010000002.1"/>
</dbReference>
<evidence type="ECO:0000313" key="2">
    <source>
        <dbReference type="Proteomes" id="UP000575068"/>
    </source>
</evidence>
<dbReference type="Proteomes" id="UP000575068">
    <property type="component" value="Unassembled WGS sequence"/>
</dbReference>
<proteinExistence type="predicted"/>
<keyword evidence="2" id="KW-1185">Reference proteome</keyword>
<dbReference type="EMBL" id="JACHOV010000002">
    <property type="protein sequence ID" value="MBB4640506.1"/>
    <property type="molecule type" value="Genomic_DNA"/>
</dbReference>
<name>A0A840HSL8_9SPHN</name>
<dbReference type="AlphaFoldDB" id="A0A840HSL8"/>
<protein>
    <submittedName>
        <fullName evidence="1">Uncharacterized protein</fullName>
    </submittedName>
</protein>
<gene>
    <name evidence="1" type="ORF">HNQ99_000794</name>
</gene>
<organism evidence="1 2">
    <name type="scientific">Rhizorhapis suberifaciens</name>
    <name type="common">corky root of lettuce</name>
    <dbReference type="NCBI Taxonomy" id="13656"/>
    <lineage>
        <taxon>Bacteria</taxon>
        <taxon>Pseudomonadati</taxon>
        <taxon>Pseudomonadota</taxon>
        <taxon>Alphaproteobacteria</taxon>
        <taxon>Sphingomonadales</taxon>
        <taxon>Sphingomonadaceae</taxon>
        <taxon>Rhizorhapis</taxon>
    </lineage>
</organism>
<sequence length="151" mass="16510">MYNLIDRPVTSLPEGSRFLLWAMRAWVTVSRKGDCPPARLASAFLRMSAIEALPHLHIAMSALNYDGRALLEFHCLHRDQIGDDEAVLLHLWSDMAAGNESVAVAVIELLVKEEAVMPLFSAIKATIPGFQAADLNPQVPALPHSITGDRG</sequence>
<accession>A0A840HSL8</accession>
<reference evidence="1 2" key="1">
    <citation type="submission" date="2020-08" db="EMBL/GenBank/DDBJ databases">
        <title>Genomic Encyclopedia of Type Strains, Phase IV (KMG-IV): sequencing the most valuable type-strain genomes for metagenomic binning, comparative biology and taxonomic classification.</title>
        <authorList>
            <person name="Goeker M."/>
        </authorList>
    </citation>
    <scope>NUCLEOTIDE SEQUENCE [LARGE SCALE GENOMIC DNA]</scope>
    <source>
        <strain evidence="1 2">DSM 7465</strain>
    </source>
</reference>
<evidence type="ECO:0000313" key="1">
    <source>
        <dbReference type="EMBL" id="MBB4640506.1"/>
    </source>
</evidence>
<comment type="caution">
    <text evidence="1">The sequence shown here is derived from an EMBL/GenBank/DDBJ whole genome shotgun (WGS) entry which is preliminary data.</text>
</comment>